<gene>
    <name evidence="1" type="ORF">GAK31_00038</name>
</gene>
<sequence>MSSIASPSLRPVLGNHLLQLRHASTLLRPLQRSDLPAWRALYEHALKRTRQPYDANAEYRFLPTVQRSRLQHAGDTLLLGAFDAGGTLLGLSSVQLQCTQAHRAELHWACEAALAPTTHLASALLALNGFLFQQVGLRRVVMLLSDTAQAALVEALLASGYHHEAILRDHHRDSRGWHDRWLYALTAPAWQQHPASQDQRMRSSA</sequence>
<dbReference type="Gene3D" id="3.40.630.30">
    <property type="match status" value="1"/>
</dbReference>
<protein>
    <recommendedName>
        <fullName evidence="3">GNAT family N-acetyltransferase</fullName>
    </recommendedName>
</protein>
<dbReference type="InterPro" id="IPR016181">
    <property type="entry name" value="Acyl_CoA_acyltransferase"/>
</dbReference>
<comment type="caution">
    <text evidence="1">The sequence shown here is derived from an EMBL/GenBank/DDBJ whole genome shotgun (WGS) entry which is preliminary data.</text>
</comment>
<dbReference type="SUPFAM" id="SSF55729">
    <property type="entry name" value="Acyl-CoA N-acyltransferases (Nat)"/>
    <property type="match status" value="1"/>
</dbReference>
<dbReference type="AlphaFoldDB" id="A0A7V8JMV2"/>
<name>A0A7V8JMV2_STEMA</name>
<proteinExistence type="predicted"/>
<organism evidence="1 2">
    <name type="scientific">Stenotrophomonas maltophilia</name>
    <name type="common">Pseudomonas maltophilia</name>
    <name type="synonym">Xanthomonas maltophilia</name>
    <dbReference type="NCBI Taxonomy" id="40324"/>
    <lineage>
        <taxon>Bacteria</taxon>
        <taxon>Pseudomonadati</taxon>
        <taxon>Pseudomonadota</taxon>
        <taxon>Gammaproteobacteria</taxon>
        <taxon>Lysobacterales</taxon>
        <taxon>Lysobacteraceae</taxon>
        <taxon>Stenotrophomonas</taxon>
        <taxon>Stenotrophomonas maltophilia group</taxon>
    </lineage>
</organism>
<dbReference type="Proteomes" id="UP000487117">
    <property type="component" value="Unassembled WGS sequence"/>
</dbReference>
<evidence type="ECO:0000313" key="2">
    <source>
        <dbReference type="Proteomes" id="UP000487117"/>
    </source>
</evidence>
<accession>A0A7V8JMV2</accession>
<evidence type="ECO:0008006" key="3">
    <source>
        <dbReference type="Google" id="ProtNLM"/>
    </source>
</evidence>
<evidence type="ECO:0000313" key="1">
    <source>
        <dbReference type="EMBL" id="KAF1016780.1"/>
    </source>
</evidence>
<reference evidence="2" key="1">
    <citation type="journal article" date="2020" name="MBio">
        <title>Horizontal gene transfer to a defensive symbiont with a reduced genome amongst a multipartite beetle microbiome.</title>
        <authorList>
            <person name="Waterworth S.C."/>
            <person name="Florez L.V."/>
            <person name="Rees E.R."/>
            <person name="Hertweck C."/>
            <person name="Kaltenpoth M."/>
            <person name="Kwan J.C."/>
        </authorList>
    </citation>
    <scope>NUCLEOTIDE SEQUENCE [LARGE SCALE GENOMIC DNA]</scope>
</reference>
<dbReference type="EMBL" id="WNDS01000001">
    <property type="protein sequence ID" value="KAF1016780.1"/>
    <property type="molecule type" value="Genomic_DNA"/>
</dbReference>